<evidence type="ECO:0000313" key="2">
    <source>
        <dbReference type="EMBL" id="PNL91879.1"/>
    </source>
</evidence>
<dbReference type="InterPro" id="IPR016979">
    <property type="entry name" value="DUF2129"/>
</dbReference>
<proteinExistence type="predicted"/>
<dbReference type="EMBL" id="NBTM02000001">
    <property type="protein sequence ID" value="PNL91879.1"/>
    <property type="molecule type" value="Genomic_DNA"/>
</dbReference>
<dbReference type="Pfam" id="PF09902">
    <property type="entry name" value="DUF2129"/>
    <property type="match status" value="1"/>
</dbReference>
<dbReference type="RefSeq" id="WP_083069217.1">
    <property type="nucleotide sequence ID" value="NZ_JALXKY010000001.1"/>
</dbReference>
<dbReference type="AlphaFoldDB" id="A0A2J9PNF4"/>
<reference evidence="3" key="1">
    <citation type="submission" date="2017-12" db="EMBL/GenBank/DDBJ databases">
        <title>FDA dAtabase for Regulatory Grade micrObial Sequences (FDA-ARGOS): Supporting development and validation of Infectious Disease Dx tests.</title>
        <authorList>
            <person name="Hoffmann M."/>
            <person name="Allard M."/>
            <person name="Evans P."/>
            <person name="Brown E."/>
            <person name="Tallon L."/>
            <person name="Sadzewicz L."/>
            <person name="Sengamalay N."/>
            <person name="Ott S."/>
            <person name="Godinez A."/>
            <person name="Nagaraj S."/>
            <person name="Vavikolanu K."/>
            <person name="Aluvathingal J."/>
            <person name="Nadendla S."/>
            <person name="Sichtig H."/>
        </authorList>
    </citation>
    <scope>NUCLEOTIDE SEQUENCE [LARGE SCALE GENOMIC DNA]</scope>
    <source>
        <strain evidence="3">FDAARGOS_249</strain>
    </source>
</reference>
<keyword evidence="1" id="KW-0963">Cytoplasm</keyword>
<sequence>MSIYDQAQSRQALIVWMYSNKKVKQLQKYGFVYYVSRKMKYAIVYTDIEEANHIQKNLEKLHFVRRVDVSPRQAMAMDYATAFDAYAADLMAKKDSDDKDRLNERYA</sequence>
<name>A0A2J9PNF4_9LACT</name>
<evidence type="ECO:0000256" key="1">
    <source>
        <dbReference type="ARBA" id="ARBA00022490"/>
    </source>
</evidence>
<comment type="caution">
    <text evidence="2">The sequence shown here is derived from an EMBL/GenBank/DDBJ whole genome shotgun (WGS) entry which is preliminary data.</text>
</comment>
<evidence type="ECO:0000313" key="3">
    <source>
        <dbReference type="Proteomes" id="UP000192813"/>
    </source>
</evidence>
<organism evidence="2 3">
    <name type="scientific">Aerococcus viridans</name>
    <dbReference type="NCBI Taxonomy" id="1377"/>
    <lineage>
        <taxon>Bacteria</taxon>
        <taxon>Bacillati</taxon>
        <taxon>Bacillota</taxon>
        <taxon>Bacilli</taxon>
        <taxon>Lactobacillales</taxon>
        <taxon>Aerococcaceae</taxon>
        <taxon>Aerococcus</taxon>
    </lineage>
</organism>
<dbReference type="Proteomes" id="UP000192813">
    <property type="component" value="Unassembled WGS sequence"/>
</dbReference>
<protein>
    <submittedName>
        <fullName evidence="2">DUF2129 domain-containing protein</fullName>
    </submittedName>
</protein>
<accession>A0A2J9PNF4</accession>
<gene>
    <name evidence="2" type="ORF">A6J77_006435</name>
</gene>